<dbReference type="AlphaFoldDB" id="A0AAV3S1G3"/>
<dbReference type="Proteomes" id="UP001454036">
    <property type="component" value="Unassembled WGS sequence"/>
</dbReference>
<accession>A0AAV3S1G3</accession>
<dbReference type="SUPFAM" id="SSF56112">
    <property type="entry name" value="Protein kinase-like (PK-like)"/>
    <property type="match status" value="1"/>
</dbReference>
<name>A0AAV3S1G3_LITER</name>
<reference evidence="3 4" key="1">
    <citation type="submission" date="2024-01" db="EMBL/GenBank/DDBJ databases">
        <title>The complete chloroplast genome sequence of Lithospermum erythrorhizon: insights into the phylogenetic relationship among Boraginaceae species and the maternal lineages of purple gromwells.</title>
        <authorList>
            <person name="Okada T."/>
            <person name="Watanabe K."/>
        </authorList>
    </citation>
    <scope>NUCLEOTIDE SEQUENCE [LARGE SCALE GENOMIC DNA]</scope>
</reference>
<protein>
    <submittedName>
        <fullName evidence="3">Non-receptor serine/threonine protein kinase</fullName>
    </submittedName>
</protein>
<dbReference type="EMBL" id="BAABME010013922">
    <property type="protein sequence ID" value="GAA0186665.1"/>
    <property type="molecule type" value="Genomic_DNA"/>
</dbReference>
<proteinExistence type="predicted"/>
<dbReference type="InterPro" id="IPR000719">
    <property type="entry name" value="Prot_kinase_dom"/>
</dbReference>
<feature type="binding site" evidence="1">
    <location>
        <position position="58"/>
    </location>
    <ligand>
        <name>ATP</name>
        <dbReference type="ChEBI" id="CHEBI:30616"/>
    </ligand>
</feature>
<keyword evidence="1" id="KW-0547">Nucleotide-binding</keyword>
<keyword evidence="4" id="KW-1185">Reference proteome</keyword>
<keyword evidence="3" id="KW-0723">Serine/threonine-protein kinase</keyword>
<evidence type="ECO:0000259" key="2">
    <source>
        <dbReference type="PROSITE" id="PS50011"/>
    </source>
</evidence>
<sequence length="84" mass="9423">MPNLHVNSMMQAPADVDFLTDYGEGSRYRIEEVVGKGSYGVVFSTYDTHLGGKVAIKKINDVFEHVSDATRIPVRLNFLNHPQQ</sequence>
<dbReference type="PROSITE" id="PS00107">
    <property type="entry name" value="PROTEIN_KINASE_ATP"/>
    <property type="match status" value="1"/>
</dbReference>
<dbReference type="GO" id="GO:0004674">
    <property type="term" value="F:protein serine/threonine kinase activity"/>
    <property type="evidence" value="ECO:0007669"/>
    <property type="project" value="UniProtKB-KW"/>
</dbReference>
<evidence type="ECO:0000256" key="1">
    <source>
        <dbReference type="PROSITE-ProRule" id="PRU10141"/>
    </source>
</evidence>
<organism evidence="3 4">
    <name type="scientific">Lithospermum erythrorhizon</name>
    <name type="common">Purple gromwell</name>
    <name type="synonym">Lithospermum officinale var. erythrorhizon</name>
    <dbReference type="NCBI Taxonomy" id="34254"/>
    <lineage>
        <taxon>Eukaryota</taxon>
        <taxon>Viridiplantae</taxon>
        <taxon>Streptophyta</taxon>
        <taxon>Embryophyta</taxon>
        <taxon>Tracheophyta</taxon>
        <taxon>Spermatophyta</taxon>
        <taxon>Magnoliopsida</taxon>
        <taxon>eudicotyledons</taxon>
        <taxon>Gunneridae</taxon>
        <taxon>Pentapetalae</taxon>
        <taxon>asterids</taxon>
        <taxon>lamiids</taxon>
        <taxon>Boraginales</taxon>
        <taxon>Boraginaceae</taxon>
        <taxon>Boraginoideae</taxon>
        <taxon>Lithospermeae</taxon>
        <taxon>Lithospermum</taxon>
    </lineage>
</organism>
<dbReference type="Gene3D" id="3.30.200.20">
    <property type="entry name" value="Phosphorylase Kinase, domain 1"/>
    <property type="match status" value="1"/>
</dbReference>
<evidence type="ECO:0000313" key="4">
    <source>
        <dbReference type="Proteomes" id="UP001454036"/>
    </source>
</evidence>
<dbReference type="PROSITE" id="PS50011">
    <property type="entry name" value="PROTEIN_KINASE_DOM"/>
    <property type="match status" value="1"/>
</dbReference>
<feature type="domain" description="Protein kinase" evidence="2">
    <location>
        <begin position="28"/>
        <end position="84"/>
    </location>
</feature>
<evidence type="ECO:0000313" key="3">
    <source>
        <dbReference type="EMBL" id="GAA0186665.1"/>
    </source>
</evidence>
<comment type="caution">
    <text evidence="3">The sequence shown here is derived from an EMBL/GenBank/DDBJ whole genome shotgun (WGS) entry which is preliminary data.</text>
</comment>
<keyword evidence="1" id="KW-0067">ATP-binding</keyword>
<gene>
    <name evidence="3" type="ORF">LIER_33953</name>
</gene>
<dbReference type="InterPro" id="IPR011009">
    <property type="entry name" value="Kinase-like_dom_sf"/>
</dbReference>
<keyword evidence="3" id="KW-0808">Transferase</keyword>
<dbReference type="GO" id="GO:0005524">
    <property type="term" value="F:ATP binding"/>
    <property type="evidence" value="ECO:0007669"/>
    <property type="project" value="UniProtKB-UniRule"/>
</dbReference>
<dbReference type="InterPro" id="IPR017441">
    <property type="entry name" value="Protein_kinase_ATP_BS"/>
</dbReference>
<keyword evidence="3" id="KW-0418">Kinase</keyword>